<dbReference type="AlphaFoldDB" id="A0A2Z7AVT6"/>
<accession>A0A2Z7AVT6</accession>
<protein>
    <submittedName>
        <fullName evidence="1">Cytoplasmic dynein intermediate chain (ISS)</fullName>
    </submittedName>
</protein>
<organism evidence="1 2">
    <name type="scientific">Dorcoceras hygrometricum</name>
    <dbReference type="NCBI Taxonomy" id="472368"/>
    <lineage>
        <taxon>Eukaryota</taxon>
        <taxon>Viridiplantae</taxon>
        <taxon>Streptophyta</taxon>
        <taxon>Embryophyta</taxon>
        <taxon>Tracheophyta</taxon>
        <taxon>Spermatophyta</taxon>
        <taxon>Magnoliopsida</taxon>
        <taxon>eudicotyledons</taxon>
        <taxon>Gunneridae</taxon>
        <taxon>Pentapetalae</taxon>
        <taxon>asterids</taxon>
        <taxon>lamiids</taxon>
        <taxon>Lamiales</taxon>
        <taxon>Gesneriaceae</taxon>
        <taxon>Didymocarpoideae</taxon>
        <taxon>Trichosporeae</taxon>
        <taxon>Loxocarpinae</taxon>
        <taxon>Dorcoceras</taxon>
    </lineage>
</organism>
<proteinExistence type="predicted"/>
<dbReference type="EMBL" id="KV013534">
    <property type="protein sequence ID" value="KZV23447.1"/>
    <property type="molecule type" value="Genomic_DNA"/>
</dbReference>
<evidence type="ECO:0000313" key="2">
    <source>
        <dbReference type="Proteomes" id="UP000250235"/>
    </source>
</evidence>
<gene>
    <name evidence="1" type="ORF">F511_08642</name>
</gene>
<reference evidence="1 2" key="1">
    <citation type="journal article" date="2015" name="Proc. Natl. Acad. Sci. U.S.A.">
        <title>The resurrection genome of Boea hygrometrica: A blueprint for survival of dehydration.</title>
        <authorList>
            <person name="Xiao L."/>
            <person name="Yang G."/>
            <person name="Zhang L."/>
            <person name="Yang X."/>
            <person name="Zhao S."/>
            <person name="Ji Z."/>
            <person name="Zhou Q."/>
            <person name="Hu M."/>
            <person name="Wang Y."/>
            <person name="Chen M."/>
            <person name="Xu Y."/>
            <person name="Jin H."/>
            <person name="Xiao X."/>
            <person name="Hu G."/>
            <person name="Bao F."/>
            <person name="Hu Y."/>
            <person name="Wan P."/>
            <person name="Li L."/>
            <person name="Deng X."/>
            <person name="Kuang T."/>
            <person name="Xiang C."/>
            <person name="Zhu J.K."/>
            <person name="Oliver M.J."/>
            <person name="He Y."/>
        </authorList>
    </citation>
    <scope>NUCLEOTIDE SEQUENCE [LARGE SCALE GENOMIC DNA]</scope>
    <source>
        <strain evidence="2">cv. XS01</strain>
    </source>
</reference>
<evidence type="ECO:0000313" key="1">
    <source>
        <dbReference type="EMBL" id="KZV23447.1"/>
    </source>
</evidence>
<dbReference type="Proteomes" id="UP000250235">
    <property type="component" value="Unassembled WGS sequence"/>
</dbReference>
<keyword evidence="2" id="KW-1185">Reference proteome</keyword>
<sequence>MLRDGRPLEQRCLRKCCATLRRESPLVAHHVAPLEACWLTLAGAVARRWPDDARCWIARKTLHVGRGGAPLDGARWGAIALRLSRSRGLTSRAKFVVAAAGRPPLRRSSGDIVTADFF</sequence>
<name>A0A2Z7AVT6_9LAMI</name>